<sequence>MPDLLGSEFKAHGEVRHTLTRPRQKAPVDGLGNGIKSERLEHGSSLPPEISRFSGSIITWGARFLQKAAWTVPAIAGMGLLFFFFPVRPLRKMPDVYLVHTELLNRKAELCVPQNLADLLRDLALPGDGVEHVVIHPRPGHGLTVGVYLLADRLRVAEETAARLCLRAVTEIGPLPGWRVGRSEAPLLAPYGFDGFVG</sequence>
<evidence type="ECO:0000313" key="4">
    <source>
        <dbReference type="Proteomes" id="UP000582643"/>
    </source>
</evidence>
<organism evidence="3 4">
    <name type="scientific">Streptomyces nymphaeiformis</name>
    <dbReference type="NCBI Taxonomy" id="2663842"/>
    <lineage>
        <taxon>Bacteria</taxon>
        <taxon>Bacillati</taxon>
        <taxon>Actinomycetota</taxon>
        <taxon>Actinomycetes</taxon>
        <taxon>Kitasatosporales</taxon>
        <taxon>Streptomycetaceae</taxon>
        <taxon>Streptomyces</taxon>
    </lineage>
</organism>
<evidence type="ECO:0000256" key="2">
    <source>
        <dbReference type="SAM" id="Phobius"/>
    </source>
</evidence>
<dbReference type="AlphaFoldDB" id="A0A7W7TZV9"/>
<protein>
    <submittedName>
        <fullName evidence="3">Uncharacterized protein</fullName>
    </submittedName>
</protein>
<reference evidence="3 4" key="1">
    <citation type="submission" date="2020-08" db="EMBL/GenBank/DDBJ databases">
        <title>Genomic Encyclopedia of Type Strains, Phase III (KMG-III): the genomes of soil and plant-associated and newly described type strains.</title>
        <authorList>
            <person name="Whitman W."/>
        </authorList>
    </citation>
    <scope>NUCLEOTIDE SEQUENCE [LARGE SCALE GENOMIC DNA]</scope>
    <source>
        <strain evidence="3 4">SFB5A</strain>
    </source>
</reference>
<dbReference type="Proteomes" id="UP000582643">
    <property type="component" value="Unassembled WGS sequence"/>
</dbReference>
<keyword evidence="2" id="KW-0472">Membrane</keyword>
<evidence type="ECO:0000313" key="3">
    <source>
        <dbReference type="EMBL" id="MBB4982449.1"/>
    </source>
</evidence>
<proteinExistence type="predicted"/>
<feature type="transmembrane region" description="Helical" evidence="2">
    <location>
        <begin position="68"/>
        <end position="87"/>
    </location>
</feature>
<feature type="region of interest" description="Disordered" evidence="1">
    <location>
        <begin position="16"/>
        <end position="38"/>
    </location>
</feature>
<gene>
    <name evidence="3" type="ORF">GGE06_003359</name>
</gene>
<evidence type="ECO:0000256" key="1">
    <source>
        <dbReference type="SAM" id="MobiDB-lite"/>
    </source>
</evidence>
<dbReference type="EMBL" id="JACHJY010000004">
    <property type="protein sequence ID" value="MBB4982449.1"/>
    <property type="molecule type" value="Genomic_DNA"/>
</dbReference>
<name>A0A7W7TZV9_9ACTN</name>
<keyword evidence="2" id="KW-0812">Transmembrane</keyword>
<comment type="caution">
    <text evidence="3">The sequence shown here is derived from an EMBL/GenBank/DDBJ whole genome shotgun (WGS) entry which is preliminary data.</text>
</comment>
<keyword evidence="2" id="KW-1133">Transmembrane helix</keyword>
<accession>A0A7W7TZV9</accession>
<keyword evidence="4" id="KW-1185">Reference proteome</keyword>